<dbReference type="Proteomes" id="UP001055072">
    <property type="component" value="Unassembled WGS sequence"/>
</dbReference>
<accession>A0ACB8UAS5</accession>
<protein>
    <submittedName>
        <fullName evidence="1">Uncharacterized protein</fullName>
    </submittedName>
</protein>
<gene>
    <name evidence="1" type="ORF">BDY19DRAFT_904780</name>
</gene>
<evidence type="ECO:0000313" key="2">
    <source>
        <dbReference type="Proteomes" id="UP001055072"/>
    </source>
</evidence>
<reference evidence="1" key="1">
    <citation type="journal article" date="2021" name="Environ. Microbiol.">
        <title>Gene family expansions and transcriptome signatures uncover fungal adaptations to wood decay.</title>
        <authorList>
            <person name="Hage H."/>
            <person name="Miyauchi S."/>
            <person name="Viragh M."/>
            <person name="Drula E."/>
            <person name="Min B."/>
            <person name="Chaduli D."/>
            <person name="Navarro D."/>
            <person name="Favel A."/>
            <person name="Norest M."/>
            <person name="Lesage-Meessen L."/>
            <person name="Balint B."/>
            <person name="Merenyi Z."/>
            <person name="de Eugenio L."/>
            <person name="Morin E."/>
            <person name="Martinez A.T."/>
            <person name="Baldrian P."/>
            <person name="Stursova M."/>
            <person name="Martinez M.J."/>
            <person name="Novotny C."/>
            <person name="Magnuson J.K."/>
            <person name="Spatafora J.W."/>
            <person name="Maurice S."/>
            <person name="Pangilinan J."/>
            <person name="Andreopoulos W."/>
            <person name="LaButti K."/>
            <person name="Hundley H."/>
            <person name="Na H."/>
            <person name="Kuo A."/>
            <person name="Barry K."/>
            <person name="Lipzen A."/>
            <person name="Henrissat B."/>
            <person name="Riley R."/>
            <person name="Ahrendt S."/>
            <person name="Nagy L.G."/>
            <person name="Grigoriev I.V."/>
            <person name="Martin F."/>
            <person name="Rosso M.N."/>
        </authorList>
    </citation>
    <scope>NUCLEOTIDE SEQUENCE</scope>
    <source>
        <strain evidence="1">CBS 384.51</strain>
    </source>
</reference>
<evidence type="ECO:0000313" key="1">
    <source>
        <dbReference type="EMBL" id="KAI0091339.1"/>
    </source>
</evidence>
<proteinExistence type="predicted"/>
<dbReference type="EMBL" id="MU274906">
    <property type="protein sequence ID" value="KAI0091339.1"/>
    <property type="molecule type" value="Genomic_DNA"/>
</dbReference>
<keyword evidence="2" id="KW-1185">Reference proteome</keyword>
<sequence length="198" mass="22374">MGAYQDSDERLIVEGGGKTIGMVKNILDIAAEERTDEHNSICLVYERGIRVYYRLLRLSALTTLLAQQRSITYIYGYRRSVLFRCISTAVLILSSYCCVRKEVCSQRGSKHAVRGLVLVLRCEMISWRFHNETDVVGYDQTRAGREADGDLLPRCHVCMSLATCCEAGSAITGLARKPVATTLRPRLWTNENEKLARY</sequence>
<name>A0ACB8UAS5_9APHY</name>
<organism evidence="1 2">
    <name type="scientific">Irpex rosettiformis</name>
    <dbReference type="NCBI Taxonomy" id="378272"/>
    <lineage>
        <taxon>Eukaryota</taxon>
        <taxon>Fungi</taxon>
        <taxon>Dikarya</taxon>
        <taxon>Basidiomycota</taxon>
        <taxon>Agaricomycotina</taxon>
        <taxon>Agaricomycetes</taxon>
        <taxon>Polyporales</taxon>
        <taxon>Irpicaceae</taxon>
        <taxon>Irpex</taxon>
    </lineage>
</organism>
<comment type="caution">
    <text evidence="1">The sequence shown here is derived from an EMBL/GenBank/DDBJ whole genome shotgun (WGS) entry which is preliminary data.</text>
</comment>